<evidence type="ECO:0000256" key="2">
    <source>
        <dbReference type="ARBA" id="ARBA00023125"/>
    </source>
</evidence>
<feature type="domain" description="HTH marR-type" evidence="4">
    <location>
        <begin position="1"/>
        <end position="135"/>
    </location>
</feature>
<evidence type="ECO:0000259" key="4">
    <source>
        <dbReference type="PROSITE" id="PS50995"/>
    </source>
</evidence>
<dbReference type="Gene3D" id="1.10.10.10">
    <property type="entry name" value="Winged helix-like DNA-binding domain superfamily/Winged helix DNA-binding domain"/>
    <property type="match status" value="1"/>
</dbReference>
<keyword evidence="1" id="KW-0805">Transcription regulation</keyword>
<evidence type="ECO:0000313" key="5">
    <source>
        <dbReference type="EMBL" id="MFC5587705.1"/>
    </source>
</evidence>
<dbReference type="InterPro" id="IPR036388">
    <property type="entry name" value="WH-like_DNA-bd_sf"/>
</dbReference>
<gene>
    <name evidence="5" type="ORF">ACFPRA_02120</name>
</gene>
<keyword evidence="3" id="KW-0804">Transcription</keyword>
<dbReference type="SMART" id="SM00347">
    <property type="entry name" value="HTH_MARR"/>
    <property type="match status" value="1"/>
</dbReference>
<evidence type="ECO:0000256" key="1">
    <source>
        <dbReference type="ARBA" id="ARBA00023015"/>
    </source>
</evidence>
<dbReference type="InterPro" id="IPR036390">
    <property type="entry name" value="WH_DNA-bd_sf"/>
</dbReference>
<proteinExistence type="predicted"/>
<dbReference type="PANTHER" id="PTHR42756:SF1">
    <property type="entry name" value="TRANSCRIPTIONAL REPRESSOR OF EMRAB OPERON"/>
    <property type="match status" value="1"/>
</dbReference>
<dbReference type="Proteomes" id="UP001596109">
    <property type="component" value="Unassembled WGS sequence"/>
</dbReference>
<accession>A0ABW0TH04</accession>
<evidence type="ECO:0000256" key="3">
    <source>
        <dbReference type="ARBA" id="ARBA00023163"/>
    </source>
</evidence>
<reference evidence="6" key="1">
    <citation type="journal article" date="2019" name="Int. J. Syst. Evol. Microbiol.">
        <title>The Global Catalogue of Microorganisms (GCM) 10K type strain sequencing project: providing services to taxonomists for standard genome sequencing and annotation.</title>
        <authorList>
            <consortium name="The Broad Institute Genomics Platform"/>
            <consortium name="The Broad Institute Genome Sequencing Center for Infectious Disease"/>
            <person name="Wu L."/>
            <person name="Ma J."/>
        </authorList>
    </citation>
    <scope>NUCLEOTIDE SEQUENCE [LARGE SCALE GENOMIC DNA]</scope>
    <source>
        <strain evidence="6">CGMCC 4.1434</strain>
    </source>
</reference>
<sequence>MNSLEGFLRHFLRLYRPLITSLNELLSPFELSYSLWQVIHYVKNNGSSTLVDISTYYEVEKPTITRRVHRLEELQIVKQIPGTDRREKIIQLTDRGEEIYQVCRSKITDLENSVTEEIPKETQYALLKWLPQIRENILNKEGRKDE</sequence>
<keyword evidence="2" id="KW-0238">DNA-binding</keyword>
<dbReference type="InterPro" id="IPR000835">
    <property type="entry name" value="HTH_MarR-typ"/>
</dbReference>
<dbReference type="Pfam" id="PF13463">
    <property type="entry name" value="HTH_27"/>
    <property type="match status" value="1"/>
</dbReference>
<dbReference type="RefSeq" id="WP_381430049.1">
    <property type="nucleotide sequence ID" value="NZ_JBHSNO010000001.1"/>
</dbReference>
<evidence type="ECO:0000313" key="6">
    <source>
        <dbReference type="Proteomes" id="UP001596109"/>
    </source>
</evidence>
<dbReference type="EMBL" id="JBHSNO010000001">
    <property type="protein sequence ID" value="MFC5587705.1"/>
    <property type="molecule type" value="Genomic_DNA"/>
</dbReference>
<dbReference type="PROSITE" id="PS50995">
    <property type="entry name" value="HTH_MARR_2"/>
    <property type="match status" value="1"/>
</dbReference>
<organism evidence="5 6">
    <name type="scientific">Sporosarcina soli</name>
    <dbReference type="NCBI Taxonomy" id="334736"/>
    <lineage>
        <taxon>Bacteria</taxon>
        <taxon>Bacillati</taxon>
        <taxon>Bacillota</taxon>
        <taxon>Bacilli</taxon>
        <taxon>Bacillales</taxon>
        <taxon>Caryophanaceae</taxon>
        <taxon>Sporosarcina</taxon>
    </lineage>
</organism>
<name>A0ABW0TH04_9BACL</name>
<comment type="caution">
    <text evidence="5">The sequence shown here is derived from an EMBL/GenBank/DDBJ whole genome shotgun (WGS) entry which is preliminary data.</text>
</comment>
<keyword evidence="6" id="KW-1185">Reference proteome</keyword>
<dbReference type="PANTHER" id="PTHR42756">
    <property type="entry name" value="TRANSCRIPTIONAL REGULATOR, MARR"/>
    <property type="match status" value="1"/>
</dbReference>
<protein>
    <submittedName>
        <fullName evidence="5">MarR family winged helix-turn-helix transcriptional regulator</fullName>
    </submittedName>
</protein>
<dbReference type="SUPFAM" id="SSF46785">
    <property type="entry name" value="Winged helix' DNA-binding domain"/>
    <property type="match status" value="1"/>
</dbReference>